<comment type="caution">
    <text evidence="1">The sequence shown here is derived from an EMBL/GenBank/DDBJ whole genome shotgun (WGS) entry which is preliminary data.</text>
</comment>
<protein>
    <submittedName>
        <fullName evidence="1">Uncharacterized protein</fullName>
    </submittedName>
</protein>
<gene>
    <name evidence="1" type="ORF">BIFANG_02454</name>
</gene>
<dbReference type="EMBL" id="ABYS02000004">
    <property type="protein sequence ID" value="EEP21098.1"/>
    <property type="molecule type" value="Genomic_DNA"/>
</dbReference>
<proteinExistence type="predicted"/>
<reference evidence="1" key="1">
    <citation type="submission" date="2009-04" db="EMBL/GenBank/DDBJ databases">
        <authorList>
            <person name="Weinstock G."/>
            <person name="Sodergren E."/>
            <person name="Clifton S."/>
            <person name="Fulton L."/>
            <person name="Fulton B."/>
            <person name="Courtney L."/>
            <person name="Fronick C."/>
            <person name="Harrison M."/>
            <person name="Strong C."/>
            <person name="Farmer C."/>
            <person name="Delahaunty K."/>
            <person name="Markovic C."/>
            <person name="Hall O."/>
            <person name="Minx P."/>
            <person name="Tomlinson C."/>
            <person name="Mitreva M."/>
            <person name="Nelson J."/>
            <person name="Hou S."/>
            <person name="Wollam A."/>
            <person name="Pepin K.H."/>
            <person name="Johnson M."/>
            <person name="Bhonagiri V."/>
            <person name="Nash W.E."/>
            <person name="Warren W."/>
            <person name="Chinwalla A."/>
            <person name="Mardis E.R."/>
            <person name="Wilson R.K."/>
        </authorList>
    </citation>
    <scope>NUCLEOTIDE SEQUENCE [LARGE SCALE GENOMIC DNA]</scope>
    <source>
        <strain evidence="1">DSM 20098</strain>
    </source>
</reference>
<accession>C4FDR7</accession>
<dbReference type="HOGENOM" id="CLU_3022792_0_0_11"/>
<organism evidence="1 2">
    <name type="scientific">Bifidobacterium angulatum DSM 20098 = JCM 7096</name>
    <dbReference type="NCBI Taxonomy" id="518635"/>
    <lineage>
        <taxon>Bacteria</taxon>
        <taxon>Bacillati</taxon>
        <taxon>Actinomycetota</taxon>
        <taxon>Actinomycetes</taxon>
        <taxon>Bifidobacteriales</taxon>
        <taxon>Bifidobacteriaceae</taxon>
        <taxon>Bifidobacterium</taxon>
    </lineage>
</organism>
<evidence type="ECO:0000313" key="1">
    <source>
        <dbReference type="EMBL" id="EEP21098.1"/>
    </source>
</evidence>
<dbReference type="Proteomes" id="UP000006408">
    <property type="component" value="Unassembled WGS sequence"/>
</dbReference>
<sequence length="55" mass="6473">MRVLRYATYRAYYTGALNDQDGSGWWALTLGKGRQIKQPKRHRYVHIMCARMGIL</sequence>
<evidence type="ECO:0000313" key="2">
    <source>
        <dbReference type="Proteomes" id="UP000006408"/>
    </source>
</evidence>
<name>C4FDR7_9BIFI</name>
<dbReference type="AlphaFoldDB" id="C4FDR7"/>
<keyword evidence="2" id="KW-1185">Reference proteome</keyword>